<evidence type="ECO:0000313" key="1">
    <source>
        <dbReference type="EMBL" id="CAG2063729.1"/>
    </source>
</evidence>
<dbReference type="EMBL" id="CAJPIN010028498">
    <property type="protein sequence ID" value="CAG2063729.1"/>
    <property type="molecule type" value="Genomic_DNA"/>
</dbReference>
<keyword evidence="2" id="KW-1185">Reference proteome</keyword>
<organism evidence="1 2">
    <name type="scientific">Timema podura</name>
    <name type="common">Walking stick</name>
    <dbReference type="NCBI Taxonomy" id="61482"/>
    <lineage>
        <taxon>Eukaryota</taxon>
        <taxon>Metazoa</taxon>
        <taxon>Ecdysozoa</taxon>
        <taxon>Arthropoda</taxon>
        <taxon>Hexapoda</taxon>
        <taxon>Insecta</taxon>
        <taxon>Pterygota</taxon>
        <taxon>Neoptera</taxon>
        <taxon>Polyneoptera</taxon>
        <taxon>Phasmatodea</taxon>
        <taxon>Timematodea</taxon>
        <taxon>Timematoidea</taxon>
        <taxon>Timematidae</taxon>
        <taxon>Timema</taxon>
    </lineage>
</organism>
<protein>
    <submittedName>
        <fullName evidence="1">Uncharacterized protein</fullName>
    </submittedName>
</protein>
<reference evidence="1" key="1">
    <citation type="submission" date="2021-03" db="EMBL/GenBank/DDBJ databases">
        <authorList>
            <person name="Tran Van P."/>
        </authorList>
    </citation>
    <scope>NUCLEOTIDE SEQUENCE</scope>
</reference>
<dbReference type="Proteomes" id="UP001153148">
    <property type="component" value="Unassembled WGS sequence"/>
</dbReference>
<feature type="non-terminal residue" evidence="1">
    <location>
        <position position="1"/>
    </location>
</feature>
<proteinExistence type="predicted"/>
<evidence type="ECO:0000313" key="2">
    <source>
        <dbReference type="Proteomes" id="UP001153148"/>
    </source>
</evidence>
<feature type="non-terminal residue" evidence="1">
    <location>
        <position position="203"/>
    </location>
</feature>
<accession>A0ABN7PBL1</accession>
<sequence>VESLDHSGKSLLVVSQQLQKLITFYQFLQRLNQRPPDYATVVPADVDSAQYIICLVSCQLSILPLSLQSLSSVLHTSESEANHLLNLVKTIDSVSCKSKCKLESRVVFKEDVKSVFVDFLSCFDLEGSISPATTSVVNDSTFALDTTSTLVKQYSVPQSCIDVPSVSLKKDASEDKLMRVDLTPLILYFLSGSATTDTLNPHK</sequence>
<gene>
    <name evidence="1" type="ORF">TPAB3V08_LOCUS10676</name>
</gene>
<comment type="caution">
    <text evidence="1">The sequence shown here is derived from an EMBL/GenBank/DDBJ whole genome shotgun (WGS) entry which is preliminary data.</text>
</comment>
<name>A0ABN7PBL1_TIMPD</name>